<evidence type="ECO:0000259" key="3">
    <source>
        <dbReference type="PROSITE" id="PS51724"/>
    </source>
</evidence>
<feature type="compositionally biased region" description="Acidic residues" evidence="1">
    <location>
        <begin position="1"/>
        <end position="11"/>
    </location>
</feature>
<reference evidence="4 5" key="1">
    <citation type="submission" date="2018-07" db="EMBL/GenBank/DDBJ databases">
        <title>Venubactetium sediminum gen. nov., sp. nov., isolated from a marine solar saltern.</title>
        <authorList>
            <person name="Wang S."/>
        </authorList>
    </citation>
    <scope>NUCLEOTIDE SEQUENCE [LARGE SCALE GENOMIC DNA]</scope>
    <source>
        <strain evidence="4 5">WD2A32</strain>
    </source>
</reference>
<feature type="compositionally biased region" description="Polar residues" evidence="1">
    <location>
        <begin position="249"/>
        <end position="259"/>
    </location>
</feature>
<feature type="region of interest" description="Disordered" evidence="1">
    <location>
        <begin position="1"/>
        <end position="59"/>
    </location>
</feature>
<dbReference type="Gene3D" id="3.30.70.1070">
    <property type="entry name" value="Sporulation related repeat"/>
    <property type="match status" value="1"/>
</dbReference>
<feature type="region of interest" description="Disordered" evidence="1">
    <location>
        <begin position="135"/>
        <end position="285"/>
    </location>
</feature>
<evidence type="ECO:0000313" key="4">
    <source>
        <dbReference type="EMBL" id="RDD61415.1"/>
    </source>
</evidence>
<dbReference type="SUPFAM" id="SSF110997">
    <property type="entry name" value="Sporulation related repeat"/>
    <property type="match status" value="1"/>
</dbReference>
<dbReference type="InterPro" id="IPR007730">
    <property type="entry name" value="SPOR-like_dom"/>
</dbReference>
<feature type="compositionally biased region" description="Low complexity" evidence="1">
    <location>
        <begin position="260"/>
        <end position="278"/>
    </location>
</feature>
<dbReference type="PROSITE" id="PS51724">
    <property type="entry name" value="SPOR"/>
    <property type="match status" value="1"/>
</dbReference>
<comment type="caution">
    <text evidence="4">The sequence shown here is derived from an EMBL/GenBank/DDBJ whole genome shotgun (WGS) entry which is preliminary data.</text>
</comment>
<sequence length="375" mass="39031">MPSDRDAEEPGLEWSSRTPRPGQASPEDRLPSEGDLAGRGDDYDDYDDDLDYNDPWDAESGELGTPLTRALLKAGVAVIAVAVFVGVIWYAYSWGTGQDGGGQALPVVRADKSPEKVRPEDPGGMDVPYQDKLVMNENGQDGGEAKVERLLPPPETPQPPEADPSAVQSSTSMEDATPPTDGAGAASATAEDSDSAAPAAGDQVAQVPEADMPEMPPAPSENGAANAEPEPAEVESTEAEDGAAAAKPGSSTASSGGQKTTSTADAASTATADQATSANGANETARKTVRLNAGDLAIQLVALQSEAAAKRAWKQLQGKYPGLLDDQRLSLQRVDIDGKGTFWRVRTGPFPNRATAEDMCAQLKAKGQDCLVVKE</sequence>
<feature type="domain" description="SPOR" evidence="3">
    <location>
        <begin position="290"/>
        <end position="375"/>
    </location>
</feature>
<protein>
    <submittedName>
        <fullName evidence="4">SPOR domain-containing protein</fullName>
    </submittedName>
</protein>
<keyword evidence="2" id="KW-1133">Transmembrane helix</keyword>
<keyword evidence="5" id="KW-1185">Reference proteome</keyword>
<feature type="region of interest" description="Disordered" evidence="1">
    <location>
        <begin position="111"/>
        <end position="130"/>
    </location>
</feature>
<evidence type="ECO:0000256" key="2">
    <source>
        <dbReference type="SAM" id="Phobius"/>
    </source>
</evidence>
<feature type="compositionally biased region" description="Low complexity" evidence="1">
    <location>
        <begin position="220"/>
        <end position="229"/>
    </location>
</feature>
<accession>A0A369TAL2</accession>
<feature type="compositionally biased region" description="Pro residues" evidence="1">
    <location>
        <begin position="151"/>
        <end position="162"/>
    </location>
</feature>
<gene>
    <name evidence="4" type="ORF">DRB17_13125</name>
</gene>
<feature type="compositionally biased region" description="Basic and acidic residues" evidence="1">
    <location>
        <begin position="111"/>
        <end position="121"/>
    </location>
</feature>
<proteinExistence type="predicted"/>
<dbReference type="Proteomes" id="UP000253941">
    <property type="component" value="Unassembled WGS sequence"/>
</dbReference>
<dbReference type="AlphaFoldDB" id="A0A369TAL2"/>
<organism evidence="4 5">
    <name type="scientific">Ferruginivarius sediminum</name>
    <dbReference type="NCBI Taxonomy" id="2661937"/>
    <lineage>
        <taxon>Bacteria</taxon>
        <taxon>Pseudomonadati</taxon>
        <taxon>Pseudomonadota</taxon>
        <taxon>Alphaproteobacteria</taxon>
        <taxon>Rhodospirillales</taxon>
        <taxon>Rhodospirillaceae</taxon>
        <taxon>Ferruginivarius</taxon>
    </lineage>
</organism>
<keyword evidence="2" id="KW-0812">Transmembrane</keyword>
<feature type="transmembrane region" description="Helical" evidence="2">
    <location>
        <begin position="70"/>
        <end position="92"/>
    </location>
</feature>
<feature type="compositionally biased region" description="Low complexity" evidence="1">
    <location>
        <begin position="175"/>
        <end position="202"/>
    </location>
</feature>
<dbReference type="GO" id="GO:0042834">
    <property type="term" value="F:peptidoglycan binding"/>
    <property type="evidence" value="ECO:0007669"/>
    <property type="project" value="InterPro"/>
</dbReference>
<dbReference type="RefSeq" id="WP_147274902.1">
    <property type="nucleotide sequence ID" value="NZ_QPMH01000012.1"/>
</dbReference>
<name>A0A369TAL2_9PROT</name>
<keyword evidence="2" id="KW-0472">Membrane</keyword>
<dbReference type="InterPro" id="IPR036680">
    <property type="entry name" value="SPOR-like_sf"/>
</dbReference>
<feature type="compositionally biased region" description="Acidic residues" evidence="1">
    <location>
        <begin position="42"/>
        <end position="59"/>
    </location>
</feature>
<feature type="compositionally biased region" description="Acidic residues" evidence="1">
    <location>
        <begin position="230"/>
        <end position="241"/>
    </location>
</feature>
<evidence type="ECO:0000256" key="1">
    <source>
        <dbReference type="SAM" id="MobiDB-lite"/>
    </source>
</evidence>
<dbReference type="EMBL" id="QPMH01000012">
    <property type="protein sequence ID" value="RDD61415.1"/>
    <property type="molecule type" value="Genomic_DNA"/>
</dbReference>
<dbReference type="Pfam" id="PF05036">
    <property type="entry name" value="SPOR"/>
    <property type="match status" value="1"/>
</dbReference>
<feature type="compositionally biased region" description="Basic and acidic residues" evidence="1">
    <location>
        <begin position="26"/>
        <end position="41"/>
    </location>
</feature>
<evidence type="ECO:0000313" key="5">
    <source>
        <dbReference type="Proteomes" id="UP000253941"/>
    </source>
</evidence>